<reference evidence="3 4" key="1">
    <citation type="journal article" date="2016" name="Nat. Commun.">
        <title>Extremotolerant tardigrade genome and improved radiotolerance of human cultured cells by tardigrade-unique protein.</title>
        <authorList>
            <person name="Hashimoto T."/>
            <person name="Horikawa D.D."/>
            <person name="Saito Y."/>
            <person name="Kuwahara H."/>
            <person name="Kozuka-Hata H."/>
            <person name="Shin-I T."/>
            <person name="Minakuchi Y."/>
            <person name="Ohishi K."/>
            <person name="Motoyama A."/>
            <person name="Aizu T."/>
            <person name="Enomoto A."/>
            <person name="Kondo K."/>
            <person name="Tanaka S."/>
            <person name="Hara Y."/>
            <person name="Koshikawa S."/>
            <person name="Sagara H."/>
            <person name="Miura T."/>
            <person name="Yokobori S."/>
            <person name="Miyagawa K."/>
            <person name="Suzuki Y."/>
            <person name="Kubo T."/>
            <person name="Oyama M."/>
            <person name="Kohara Y."/>
            <person name="Fujiyama A."/>
            <person name="Arakawa K."/>
            <person name="Katayama T."/>
            <person name="Toyoda A."/>
            <person name="Kunieda T."/>
        </authorList>
    </citation>
    <scope>NUCLEOTIDE SEQUENCE [LARGE SCALE GENOMIC DNA]</scope>
    <source>
        <strain evidence="3 4">YOKOZUNA-1</strain>
    </source>
</reference>
<dbReference type="InterPro" id="IPR017439">
    <property type="entry name" value="Amidohydrolase"/>
</dbReference>
<keyword evidence="4" id="KW-1185">Reference proteome</keyword>
<accession>A0A1D1UK63</accession>
<dbReference type="PANTHER" id="PTHR30575:SF0">
    <property type="entry name" value="XAA-ARG DIPEPTIDASE"/>
    <property type="match status" value="1"/>
</dbReference>
<feature type="domain" description="Peptidase M20 dimerisation" evidence="2">
    <location>
        <begin position="192"/>
        <end position="288"/>
    </location>
</feature>
<dbReference type="GO" id="GO:0016805">
    <property type="term" value="F:dipeptidase activity"/>
    <property type="evidence" value="ECO:0007669"/>
    <property type="project" value="InterPro"/>
</dbReference>
<gene>
    <name evidence="3" type="primary">RvY_00794-1</name>
    <name evidence="3" type="synonym">RvY_00794.1</name>
    <name evidence="3" type="ORF">RvY_00794</name>
</gene>
<dbReference type="InterPro" id="IPR017144">
    <property type="entry name" value="Xaa-Arg_dipeptidase"/>
</dbReference>
<proteinExistence type="inferred from homology"/>
<dbReference type="PIRSF" id="PIRSF037226">
    <property type="entry name" value="Amidohydrolase_ACY1L2_prd"/>
    <property type="match status" value="1"/>
</dbReference>
<sequence>MTSSSVSPSHIAAVSSSLEANKSDLNNVSQAIWNKPETMFNEVFAHQLLTEFLEKQGFTVAKRYGVDPTAFRAEFQSANYQKGVHPTVGVMCEYDALPEIGHACGHNLIATSAIATGLAVRDILRNLNLQNDAERVDGRLSLLQVVVLGTPAEEGGGGKVNLINHGAFQDIDFAMMVHPFANNDLEPVILGIERVAVEFQGKAAHASCGPWEGVNALDAAVALYHNVSLFRQQMQPNWRIHGIIMEGGTKPNIIPDHTKSNYYLRTITSTDMAYLKERFLAMVNAAASATGCTVNVMWEPNPYTGMLHNSAMSQVYKSFSEADGVIFPLHVPGFNGSTDMGNVSLTVPSIHPGYALGRHSMIHTRDFEALAGTPEGLHFTLLAAKSMALTCTELFLNKNMQEQCKREFAERIKGFTTN</sequence>
<dbReference type="CDD" id="cd05672">
    <property type="entry name" value="M20_ACY1L2-like"/>
    <property type="match status" value="1"/>
</dbReference>
<dbReference type="OrthoDB" id="6119954at2759"/>
<dbReference type="Pfam" id="PF07687">
    <property type="entry name" value="M20_dimer"/>
    <property type="match status" value="1"/>
</dbReference>
<dbReference type="InterPro" id="IPR011650">
    <property type="entry name" value="Peptidase_M20_dimer"/>
</dbReference>
<evidence type="ECO:0000256" key="1">
    <source>
        <dbReference type="PIRNR" id="PIRNR037226"/>
    </source>
</evidence>
<name>A0A1D1UK63_RAMVA</name>
<dbReference type="PANTHER" id="PTHR30575">
    <property type="entry name" value="PEPTIDASE M20"/>
    <property type="match status" value="1"/>
</dbReference>
<dbReference type="InterPro" id="IPR036264">
    <property type="entry name" value="Bact_exopeptidase_dim_dom"/>
</dbReference>
<dbReference type="Gene3D" id="3.30.70.360">
    <property type="match status" value="1"/>
</dbReference>
<dbReference type="SUPFAM" id="SSF53187">
    <property type="entry name" value="Zn-dependent exopeptidases"/>
    <property type="match status" value="1"/>
</dbReference>
<dbReference type="EMBL" id="BDGG01000001">
    <property type="protein sequence ID" value="GAU88022.1"/>
    <property type="molecule type" value="Genomic_DNA"/>
</dbReference>
<dbReference type="Gene3D" id="3.40.630.10">
    <property type="entry name" value="Zn peptidases"/>
    <property type="match status" value="1"/>
</dbReference>
<organism evidence="3 4">
    <name type="scientific">Ramazzottius varieornatus</name>
    <name type="common">Water bear</name>
    <name type="synonym">Tardigrade</name>
    <dbReference type="NCBI Taxonomy" id="947166"/>
    <lineage>
        <taxon>Eukaryota</taxon>
        <taxon>Metazoa</taxon>
        <taxon>Ecdysozoa</taxon>
        <taxon>Tardigrada</taxon>
        <taxon>Eutardigrada</taxon>
        <taxon>Parachela</taxon>
        <taxon>Hypsibioidea</taxon>
        <taxon>Ramazzottiidae</taxon>
        <taxon>Ramazzottius</taxon>
    </lineage>
</organism>
<dbReference type="AlphaFoldDB" id="A0A1D1UK63"/>
<evidence type="ECO:0000313" key="3">
    <source>
        <dbReference type="EMBL" id="GAU88022.1"/>
    </source>
</evidence>
<comment type="caution">
    <text evidence="3">The sequence shown here is derived from an EMBL/GenBank/DDBJ whole genome shotgun (WGS) entry which is preliminary data.</text>
</comment>
<dbReference type="Proteomes" id="UP000186922">
    <property type="component" value="Unassembled WGS sequence"/>
</dbReference>
<evidence type="ECO:0000259" key="2">
    <source>
        <dbReference type="Pfam" id="PF07687"/>
    </source>
</evidence>
<evidence type="ECO:0000313" key="4">
    <source>
        <dbReference type="Proteomes" id="UP000186922"/>
    </source>
</evidence>
<comment type="similarity">
    <text evidence="1">Belongs to the peptidase M20A family.</text>
</comment>
<protein>
    <recommendedName>
        <fullName evidence="1">Peptidase M20 domain-containing protein 2</fullName>
    </recommendedName>
</protein>
<dbReference type="NCBIfam" id="TIGR01891">
    <property type="entry name" value="amidohydrolases"/>
    <property type="match status" value="1"/>
</dbReference>
<dbReference type="InterPro" id="IPR052030">
    <property type="entry name" value="Peptidase_M20/M20A_hydrolases"/>
</dbReference>
<dbReference type="SUPFAM" id="SSF55031">
    <property type="entry name" value="Bacterial exopeptidase dimerisation domain"/>
    <property type="match status" value="1"/>
</dbReference>
<dbReference type="FunFam" id="3.30.70.360:FF:000004">
    <property type="entry name" value="Peptidase M20 domain-containing protein 2"/>
    <property type="match status" value="1"/>
</dbReference>
<dbReference type="STRING" id="947166.A0A1D1UK63"/>